<dbReference type="EMBL" id="BGPR01003352">
    <property type="protein sequence ID" value="GBM86973.1"/>
    <property type="molecule type" value="Genomic_DNA"/>
</dbReference>
<accession>A0A4Y2J9L8</accession>
<organism evidence="1 2">
    <name type="scientific">Araneus ventricosus</name>
    <name type="common">Orbweaver spider</name>
    <name type="synonym">Epeira ventricosa</name>
    <dbReference type="NCBI Taxonomy" id="182803"/>
    <lineage>
        <taxon>Eukaryota</taxon>
        <taxon>Metazoa</taxon>
        <taxon>Ecdysozoa</taxon>
        <taxon>Arthropoda</taxon>
        <taxon>Chelicerata</taxon>
        <taxon>Arachnida</taxon>
        <taxon>Araneae</taxon>
        <taxon>Araneomorphae</taxon>
        <taxon>Entelegynae</taxon>
        <taxon>Araneoidea</taxon>
        <taxon>Araneidae</taxon>
        <taxon>Araneus</taxon>
    </lineage>
</organism>
<evidence type="ECO:0000313" key="2">
    <source>
        <dbReference type="Proteomes" id="UP000499080"/>
    </source>
</evidence>
<keyword evidence="2" id="KW-1185">Reference proteome</keyword>
<evidence type="ECO:0000313" key="1">
    <source>
        <dbReference type="EMBL" id="GBM86973.1"/>
    </source>
</evidence>
<protein>
    <submittedName>
        <fullName evidence="1">Uncharacterized protein</fullName>
    </submittedName>
</protein>
<comment type="caution">
    <text evidence="1">The sequence shown here is derived from an EMBL/GenBank/DDBJ whole genome shotgun (WGS) entry which is preliminary data.</text>
</comment>
<dbReference type="AlphaFoldDB" id="A0A4Y2J9L8"/>
<proteinExistence type="predicted"/>
<sequence>MRKTCENCIGAMRSGILDIQPVRISIALFGLPDHKSTPSSVATCVGRERLGVRASPRKSEKAGVGLECLVVIGFALHGMVVNDLPEDGLKNGMECHHAICMEWTSHERLA</sequence>
<gene>
    <name evidence="1" type="ORF">AVEN_199799_1</name>
</gene>
<name>A0A4Y2J9L8_ARAVE</name>
<reference evidence="1 2" key="1">
    <citation type="journal article" date="2019" name="Sci. Rep.">
        <title>Orb-weaving spider Araneus ventricosus genome elucidates the spidroin gene catalogue.</title>
        <authorList>
            <person name="Kono N."/>
            <person name="Nakamura H."/>
            <person name="Ohtoshi R."/>
            <person name="Moran D.A.P."/>
            <person name="Shinohara A."/>
            <person name="Yoshida Y."/>
            <person name="Fujiwara M."/>
            <person name="Mori M."/>
            <person name="Tomita M."/>
            <person name="Arakawa K."/>
        </authorList>
    </citation>
    <scope>NUCLEOTIDE SEQUENCE [LARGE SCALE GENOMIC DNA]</scope>
</reference>
<dbReference type="Proteomes" id="UP000499080">
    <property type="component" value="Unassembled WGS sequence"/>
</dbReference>